<gene>
    <name evidence="4" type="primary">ftsH</name>
</gene>
<organism evidence="4">
    <name type="scientific">Avrainvillea sp. HV04061</name>
    <dbReference type="NCBI Taxonomy" id="2364086"/>
    <lineage>
        <taxon>Eukaryota</taxon>
        <taxon>Viridiplantae</taxon>
        <taxon>Chlorophyta</taxon>
        <taxon>core chlorophytes</taxon>
        <taxon>Ulvophyceae</taxon>
        <taxon>TCBD clade</taxon>
        <taxon>Bryopsidales</taxon>
        <taxon>Halimedineae</taxon>
        <taxon>Dichotomosiphonaceae</taxon>
        <taxon>Avrainvillea</taxon>
    </lineage>
</organism>
<dbReference type="SMART" id="SM00382">
    <property type="entry name" value="AAA"/>
    <property type="match status" value="1"/>
</dbReference>
<dbReference type="InterPro" id="IPR003959">
    <property type="entry name" value="ATPase_AAA_core"/>
</dbReference>
<evidence type="ECO:0000256" key="1">
    <source>
        <dbReference type="SAM" id="Coils"/>
    </source>
</evidence>
<dbReference type="InterPro" id="IPR003960">
    <property type="entry name" value="ATPase_AAA_CS"/>
</dbReference>
<evidence type="ECO:0000313" key="4">
    <source>
        <dbReference type="EMBL" id="AYJ22300.1"/>
    </source>
</evidence>
<dbReference type="GO" id="GO:0005524">
    <property type="term" value="F:ATP binding"/>
    <property type="evidence" value="ECO:0007669"/>
    <property type="project" value="InterPro"/>
</dbReference>
<dbReference type="Pfam" id="PF00004">
    <property type="entry name" value="AAA"/>
    <property type="match status" value="2"/>
</dbReference>
<dbReference type="Gene3D" id="3.40.50.300">
    <property type="entry name" value="P-loop containing nucleotide triphosphate hydrolases"/>
    <property type="match status" value="2"/>
</dbReference>
<dbReference type="EMBL" id="MH591114">
    <property type="protein sequence ID" value="AYJ22300.1"/>
    <property type="molecule type" value="Genomic_DNA"/>
</dbReference>
<dbReference type="SUPFAM" id="SSF52540">
    <property type="entry name" value="P-loop containing nucleoside triphosphate hydrolases"/>
    <property type="match status" value="1"/>
</dbReference>
<dbReference type="CDD" id="cd19481">
    <property type="entry name" value="RecA-like_protease"/>
    <property type="match status" value="1"/>
</dbReference>
<dbReference type="InterPro" id="IPR003593">
    <property type="entry name" value="AAA+_ATPase"/>
</dbReference>
<dbReference type="GO" id="GO:0016887">
    <property type="term" value="F:ATP hydrolysis activity"/>
    <property type="evidence" value="ECO:0007669"/>
    <property type="project" value="InterPro"/>
</dbReference>
<dbReference type="PANTHER" id="PTHR23076">
    <property type="entry name" value="METALLOPROTEASE M41 FTSH"/>
    <property type="match status" value="1"/>
</dbReference>
<dbReference type="PANTHER" id="PTHR23076:SF97">
    <property type="entry name" value="ATP-DEPENDENT ZINC METALLOPROTEASE YME1L1"/>
    <property type="match status" value="1"/>
</dbReference>
<dbReference type="GO" id="GO:0006508">
    <property type="term" value="P:proteolysis"/>
    <property type="evidence" value="ECO:0007669"/>
    <property type="project" value="TreeGrafter"/>
</dbReference>
<feature type="transmembrane region" description="Helical" evidence="2">
    <location>
        <begin position="978"/>
        <end position="998"/>
    </location>
</feature>
<evidence type="ECO:0000256" key="2">
    <source>
        <dbReference type="SAM" id="Phobius"/>
    </source>
</evidence>
<feature type="coiled-coil region" evidence="1">
    <location>
        <begin position="336"/>
        <end position="363"/>
    </location>
</feature>
<keyword evidence="2" id="KW-1133">Transmembrane helix</keyword>
<reference evidence="4" key="2">
    <citation type="journal article" date="2019" name="Mol. Phylogenet. Evol.">
        <title>Reassessment of the classification of bryopsidales (chlorophyta) based on chloroplast phylogenomic analyses.</title>
        <authorList>
            <person name="Cremen M.C."/>
            <person name="Leliaert F."/>
            <person name="West J."/>
            <person name="Lam D.W."/>
            <person name="Shimada S."/>
            <person name="Lopez-Bautista J.M."/>
            <person name="Verbruggen H."/>
        </authorList>
    </citation>
    <scope>NUCLEOTIDE SEQUENCE</scope>
</reference>
<name>A0A3B8CKJ3_9CHLO</name>
<keyword evidence="4" id="KW-0934">Plastid</keyword>
<feature type="transmembrane region" description="Helical" evidence="2">
    <location>
        <begin position="909"/>
        <end position="928"/>
    </location>
</feature>
<keyword evidence="4" id="KW-0132">Cell division</keyword>
<dbReference type="GO" id="GO:0004176">
    <property type="term" value="F:ATP-dependent peptidase activity"/>
    <property type="evidence" value="ECO:0007669"/>
    <property type="project" value="TreeGrafter"/>
</dbReference>
<dbReference type="GO" id="GO:0051301">
    <property type="term" value="P:cell division"/>
    <property type="evidence" value="ECO:0007669"/>
    <property type="project" value="UniProtKB-KW"/>
</dbReference>
<feature type="domain" description="AAA+ ATPase" evidence="3">
    <location>
        <begin position="1026"/>
        <end position="1246"/>
    </location>
</feature>
<keyword evidence="2" id="KW-0812">Transmembrane</keyword>
<protein>
    <submittedName>
        <fullName evidence="4">Cell division protein FTSH</fullName>
    </submittedName>
</protein>
<dbReference type="InterPro" id="IPR027417">
    <property type="entry name" value="P-loop_NTPase"/>
</dbReference>
<accession>A0A3B8CKJ3</accession>
<proteinExistence type="predicted"/>
<reference evidence="4" key="1">
    <citation type="submission" date="2018-07" db="EMBL/GenBank/DDBJ databases">
        <authorList>
            <person name="Cremen M.C."/>
            <person name="Leliaert F."/>
            <person name="West J."/>
            <person name="Lam D.W."/>
            <person name="Shimada S."/>
            <person name="Lopez-Bautista J.M."/>
            <person name="Verbruggen H."/>
        </authorList>
    </citation>
    <scope>NUCLEOTIDE SEQUENCE</scope>
</reference>
<keyword evidence="1" id="KW-0175">Coiled coil</keyword>
<feature type="transmembrane region" description="Helical" evidence="2">
    <location>
        <begin position="48"/>
        <end position="66"/>
    </location>
</feature>
<geneLocation type="chloroplast" evidence="4"/>
<dbReference type="PROSITE" id="PS00674">
    <property type="entry name" value="AAA"/>
    <property type="match status" value="1"/>
</dbReference>
<keyword evidence="2" id="KW-0472">Membrane</keyword>
<evidence type="ECO:0000259" key="3">
    <source>
        <dbReference type="SMART" id="SM00382"/>
    </source>
</evidence>
<sequence length="1719" mass="208025">MNKRRIFDQNQIQLQSYTDEILELINAINQVEAEKNDYRFLYINYKRLLFILAYPYLIFFYCFQILKNQSETLPFGLSFFVLIINLFQYRFLIFSTNSILKPIYQNLETFWLQQIYNEDFIFVDKKFYFSGEEQNAPNIVKYNSFRDPITGEILADNTQFSNVYIPNNLNWFFGNFLNKDLSQTFYTPNKEFKILDLIPLKMESQSQFVINDNYPVTPTLKPIHQPRLKFKKIRKLTNIDYLKKKLMLGAINLKNYPKFYRQFLTNLKVEKKSEKDIENGQIFEFFGQKLIIHSGKIESLEKKKEKNLLNIIELLKANKRKILKITDTKEGRKYEIINVKLKENEAETNLKNLENLSKSLEKTKDFSNLFIIKREFDKSFKYYLWENFFIKSEQYENYFFHDPIELEDYQRQGFYLPESEFLYNIKKKINKYINKYVPSAIREYVEYKIKIPIINYILRLKQKYIESKFHESIKKLSNKYLEIQKNSFQFLLIRIKKFKIYIKKTLLAQKKYKRRKYYSSQNSFDFYRFLEFDTLESAAKASASYSDMEETHYSNFDDLFLKNYDLKIRNTIRRDFGRRKRKRSKQFSKPILRYFKKKKKLEFLKFKIFKYKRFYLFKLLNFIRSCFGVKIYTDFEDIFSRKEDLVFKIRLDETSVKEKYDYGENLFEKFFDQFFEKCDYLITEKIKKRFRKVNRKIFFRIKKDKQRLLLLKNINSKINYDYDESENRQMSGYLLPDLDIEKTALALSKKRALTNINFIKFLDPLLNKTVFVEKLLTRKNVSNLKTQNNGKKRKEYLFANIIFQIHDFNFESLDARKPPFKFFNYTFNKNYKYILDSFEIKDGRSLLFRDKELPFFPFVNQSNFIGHLPFISTLYKKIDHKYKEKKLDSQLHEPDFSETNEEFNLKSTLFFFKIGTLIIFINILRNLYITNNKEIIISTIKFLRYIGILHDLQWLQNELKLNLTKKNLRNFRKVNNKLYNLIGFNFLVFEIAKIILFLRIRRDFIFKFNNILLYILETKKKLLTLQPKAFLLVGPPGTGKTLFVQSIAGESKVPVVIQAGSLLKYPNRKNGASAIHRIFKRARKIAPCILFLDEIDNLGIRRENISSNLTEFYESVELTDAFALVPAYLFDTLKYEKLEEQKINLLKFEEDEKEEIKNRETDEELHESIRKIKLPVNLKALQETQFNLIARREQLRILIQLLIELDGLNILQNIIVLGATNRIEILDPALLRPGRFRDQFYFNLPNYKKRILLLDFYSKTLGLEKKEILSYFSKRTQGLSSADITAIIKFSTFITISIRKRKHSLYSLERGIDFVNSYVLEKNLRNFERLYIILNSHMSTFFKRILPYELLAFKYENFYDSFCKDEFEDFYEDRNTFLSFRDQIIGCQSYVVRNGYYNVGKIFISFFYKDENMLAHINLIDRPQNFRYNFFNNIFQIFDNNLTFRKNLEEIFVDFFSGKAAEILFINLPIIISNKNNLFESNVGFFDQSNIGILEFKKSLILASLMIEKWYMYTKLIGIEKSNSLSEDFNTVHFDESGLLSGRYLSYKMLNNMEIANRIQIDQQKWLFKSFWQKQFFLKYFNFYNLLYLHWFRIYIYKPERTEQNIEWVPPDEYYHYQNLQVTRDSTKWNEFSQINENFIYNDLILKSINNNLIILREFRELIDYFVDYLIRFEIIREYEFYEKIKEFFKNVNNNIADSKILSIQREKYFLEIPRPRFR</sequence>
<keyword evidence="4" id="KW-0150">Chloroplast</keyword>
<keyword evidence="4" id="KW-0131">Cell cycle</keyword>
<dbReference type="Gene3D" id="1.10.8.60">
    <property type="match status" value="1"/>
</dbReference>